<dbReference type="InterPro" id="IPR029062">
    <property type="entry name" value="Class_I_gatase-like"/>
</dbReference>
<dbReference type="Gene3D" id="2.150.10.10">
    <property type="entry name" value="Serralysin-like metalloprotease, C-terminal"/>
    <property type="match status" value="1"/>
</dbReference>
<organism evidence="1 2">
    <name type="scientific">Paracoccus lichenicola</name>
    <dbReference type="NCBI Taxonomy" id="2665644"/>
    <lineage>
        <taxon>Bacteria</taxon>
        <taxon>Pseudomonadati</taxon>
        <taxon>Pseudomonadota</taxon>
        <taxon>Alphaproteobacteria</taxon>
        <taxon>Rhodobacterales</taxon>
        <taxon>Paracoccaceae</taxon>
        <taxon>Paracoccus</taxon>
    </lineage>
</organism>
<accession>A0A6L6HQN7</accession>
<dbReference type="Gene3D" id="3.20.20.370">
    <property type="entry name" value="Glycoside hydrolase/deacetylase"/>
    <property type="match status" value="1"/>
</dbReference>
<keyword evidence="2" id="KW-1185">Reference proteome</keyword>
<reference evidence="1 2" key="1">
    <citation type="submission" date="2019-11" db="EMBL/GenBank/DDBJ databases">
        <authorList>
            <person name="Lang L."/>
        </authorList>
    </citation>
    <scope>NUCLEOTIDE SEQUENCE [LARGE SCALE GENOMIC DNA]</scope>
    <source>
        <strain evidence="1 2">YIM 132242</strain>
    </source>
</reference>
<dbReference type="RefSeq" id="WP_154765570.1">
    <property type="nucleotide sequence ID" value="NZ_WMBT01000010.1"/>
</dbReference>
<dbReference type="SUPFAM" id="SSF51120">
    <property type="entry name" value="beta-Roll"/>
    <property type="match status" value="1"/>
</dbReference>
<dbReference type="Pfam" id="PF00353">
    <property type="entry name" value="HemolysinCabind"/>
    <property type="match status" value="1"/>
</dbReference>
<comment type="caution">
    <text evidence="1">The sequence shown here is derived from an EMBL/GenBank/DDBJ whole genome shotgun (WGS) entry which is preliminary data.</text>
</comment>
<proteinExistence type="predicted"/>
<dbReference type="Proteomes" id="UP000481417">
    <property type="component" value="Unassembled WGS sequence"/>
</dbReference>
<dbReference type="GO" id="GO:0005975">
    <property type="term" value="P:carbohydrate metabolic process"/>
    <property type="evidence" value="ECO:0007669"/>
    <property type="project" value="InterPro"/>
</dbReference>
<dbReference type="InterPro" id="IPR011049">
    <property type="entry name" value="Serralysin-like_metalloprot_C"/>
</dbReference>
<sequence>MPTIDGSMTDWTPVARLDTPATGTAGHGLWGIAEPGYLSFAFTADSAVIGDNTTLWLDTDLNRATGYQIWGWAGGAEYHVEIAADGTARLYGGGPEQTLVAELEEARSADGRVLEFRIDRTLLAGNPASVRVYADVNDSVFLPNSYGTANLLVSDPVPVVTTGGKTLDGSLGEWAATTRLDNAATGAAGYALHGDLQGGAYTFAIASDAVQVGANTTIWLDTDRNGATGYQVWGWAVGAEYNINIGADGVARLYSGGAGQTFVANLDHGRSADGRTMEFAIGQALLGGAASIRVFADVNDSAFIPNNYGSANFVVGSQPPTVVGGVTLDGSLGEWAAGSVLTTQAGHTLRGQLVSDPAGDSYVFAIGGTAVGANTTIWLDSDVNSATGYKVWGWAGGSEYNINIGADGTARLYSGAAGQTFVAELKFGRSADGTGFEVAVPKALLAGNPGQVRVLADVNDSVFLPGDYASANLVVGTAPPPNPVDAPQSRIAIVYSDTSAANFYDKTAYGQLFMAAQNQAMQAGVPFDLLTEADLLNPTALAGYDAIVFPGFSHVQGGQAAAIATSLATAVRDYGVGLIAAGNFMTNDETGAAIAGDSYARMKSLLGVTLEGFGATGGVTLRAAGGAVHPILDGYGAGQVVGTYGNTAYLNFTDTTGTGKVLFEQVVTGGVHDAVIATQTGGRNVHFATDAIMGNNNILGEAIDWVLQDNAPDVSLLMTRHKSLFYSRNDMDQSQETYDVSDRDPGIYDALLPIIENWYAQYGFVGSYYVNVGAYAPDQVTNWAVSKPYYDRIRALESEIGSHSFTHPHDTNLLLPDVITDQMLQARIAAYANVVNAGVPVWSPYATHEDADAAVLNTLSRMSASQINAMLADLLARTNPANPNAVSVLALTEVERAVLESSYTFQFKYSKLIIERELGIPITGAAVPGAPERLDATREMIGFFDYLSGGYSGTGAGYPGAFGYLTPGEKGQVYLAPNMSFDFSLVGWGGMTPQQAEAAWLKEFSTLTANGTTPILAFPWHDYGPTNWLNDPAQVYNLQMFQSLIAAAAAGGAEFVTGKDLADRIDSFAASTLTATRAGNVVTATVGSSDAGNFALDMGKEGRIASVANWYAWDEDSVFLPRAGGTFQVTLGSTIADVTRIAALPMRGELISVTGNGSDLNFSFQGKGEVLVDLKTQGNIPVRITGADGATLGAGTVSLAFNTLKQNAALVDFLTAGANLVGGRATDILLGGTGANRLEGRGGNDVLFGAGGADRFVFRAGEAFDRILDFDSGVDRLELRNFGFTSATAARAAFVDTADGLELVRGTSHLLLAGLDAADLLASDIVNSFLV</sequence>
<gene>
    <name evidence="1" type="ORF">GIY56_14490</name>
</gene>
<dbReference type="InterPro" id="IPR001343">
    <property type="entry name" value="Hemolysn_Ca-bd"/>
</dbReference>
<dbReference type="EMBL" id="WMBT01000010">
    <property type="protein sequence ID" value="MTE01494.1"/>
    <property type="molecule type" value="Genomic_DNA"/>
</dbReference>
<protein>
    <submittedName>
        <fullName evidence="1">Uncharacterized protein</fullName>
    </submittedName>
</protein>
<evidence type="ECO:0000313" key="1">
    <source>
        <dbReference type="EMBL" id="MTE01494.1"/>
    </source>
</evidence>
<name>A0A6L6HQN7_9RHOB</name>
<evidence type="ECO:0000313" key="2">
    <source>
        <dbReference type="Proteomes" id="UP000481417"/>
    </source>
</evidence>
<dbReference type="InterPro" id="IPR011330">
    <property type="entry name" value="Glyco_hydro/deAcase_b/a-brl"/>
</dbReference>
<dbReference type="SUPFAM" id="SSF88713">
    <property type="entry name" value="Glycoside hydrolase/deacetylase"/>
    <property type="match status" value="1"/>
</dbReference>
<dbReference type="Gene3D" id="3.40.50.880">
    <property type="match status" value="1"/>
</dbReference>
<dbReference type="GO" id="GO:0005509">
    <property type="term" value="F:calcium ion binding"/>
    <property type="evidence" value="ECO:0007669"/>
    <property type="project" value="InterPro"/>
</dbReference>
<dbReference type="SUPFAM" id="SSF52317">
    <property type="entry name" value="Class I glutamine amidotransferase-like"/>
    <property type="match status" value="1"/>
</dbReference>